<name>A0ABV9F472_9SPHN</name>
<evidence type="ECO:0000259" key="2">
    <source>
        <dbReference type="Pfam" id="PF06283"/>
    </source>
</evidence>
<dbReference type="InterPro" id="IPR029010">
    <property type="entry name" value="ThuA-like"/>
</dbReference>
<organism evidence="3 4">
    <name type="scientific">Sphingobium tyrosinilyticum</name>
    <dbReference type="NCBI Taxonomy" id="2715436"/>
    <lineage>
        <taxon>Bacteria</taxon>
        <taxon>Pseudomonadati</taxon>
        <taxon>Pseudomonadota</taxon>
        <taxon>Alphaproteobacteria</taxon>
        <taxon>Sphingomonadales</taxon>
        <taxon>Sphingomonadaceae</taxon>
        <taxon>Sphingobium</taxon>
    </lineage>
</organism>
<dbReference type="SUPFAM" id="SSF52317">
    <property type="entry name" value="Class I glutamine amidotransferase-like"/>
    <property type="match status" value="1"/>
</dbReference>
<dbReference type="RefSeq" id="WP_380805135.1">
    <property type="nucleotide sequence ID" value="NZ_JBHSFZ010000025.1"/>
</dbReference>
<comment type="caution">
    <text evidence="3">The sequence shown here is derived from an EMBL/GenBank/DDBJ whole genome shotgun (WGS) entry which is preliminary data.</text>
</comment>
<protein>
    <submittedName>
        <fullName evidence="3">ThuA domain-containing protein</fullName>
    </submittedName>
</protein>
<feature type="signal peptide" evidence="1">
    <location>
        <begin position="1"/>
        <end position="22"/>
    </location>
</feature>
<keyword evidence="4" id="KW-1185">Reference proteome</keyword>
<proteinExistence type="predicted"/>
<evidence type="ECO:0000313" key="4">
    <source>
        <dbReference type="Proteomes" id="UP001595957"/>
    </source>
</evidence>
<dbReference type="InterPro" id="IPR029062">
    <property type="entry name" value="Class_I_gatase-like"/>
</dbReference>
<dbReference type="Gene3D" id="3.40.50.880">
    <property type="match status" value="1"/>
</dbReference>
<dbReference type="EMBL" id="JBHSFZ010000025">
    <property type="protein sequence ID" value="MFC4595044.1"/>
    <property type="molecule type" value="Genomic_DNA"/>
</dbReference>
<dbReference type="PANTHER" id="PTHR40469:SF2">
    <property type="entry name" value="GALACTOSE-BINDING DOMAIN-LIKE SUPERFAMILY PROTEIN"/>
    <property type="match status" value="1"/>
</dbReference>
<sequence>MEVLKRILLAVFALTFANSVEARVPLDCPLRDAPYSTNSPLIDILLSPAAKAVVDRHAPGLLRGLPPQMFGPVAPSFSAIMTLRGVAGFAGKAPESVASLDAPLAAVPVTEADKVARCARYDNDRPKFVMPAGRPRILLFEKMTGFRDGPSVDAAHAAMLAMAQKKGWAMVATDKGGAMNPATLAKFDLVIWNNVSGDVLTLTQRDAFRKYLEKGGGFIGIHGSAGDPFTFWDWYVDTLIGARFAGHPMAPQFQDARIMVEPEGAALTSGLPSDWVMKDEWYSFTTNPRKSGSTIIATLDETSYNPVGMRGQQLRMGDHPIVWSRCVGRGRVFYSAIGHRPEVYSDSRHLMLLENAVSWTTEGGKQDCSANPYP</sequence>
<reference evidence="4" key="1">
    <citation type="journal article" date="2019" name="Int. J. Syst. Evol. Microbiol.">
        <title>The Global Catalogue of Microorganisms (GCM) 10K type strain sequencing project: providing services to taxonomists for standard genome sequencing and annotation.</title>
        <authorList>
            <consortium name="The Broad Institute Genomics Platform"/>
            <consortium name="The Broad Institute Genome Sequencing Center for Infectious Disease"/>
            <person name="Wu L."/>
            <person name="Ma J."/>
        </authorList>
    </citation>
    <scope>NUCLEOTIDE SEQUENCE [LARGE SCALE GENOMIC DNA]</scope>
    <source>
        <strain evidence="4">NBRC 103632</strain>
    </source>
</reference>
<dbReference type="Pfam" id="PF06283">
    <property type="entry name" value="ThuA"/>
    <property type="match status" value="1"/>
</dbReference>
<evidence type="ECO:0000313" key="3">
    <source>
        <dbReference type="EMBL" id="MFC4595044.1"/>
    </source>
</evidence>
<dbReference type="Proteomes" id="UP001595957">
    <property type="component" value="Unassembled WGS sequence"/>
</dbReference>
<evidence type="ECO:0000256" key="1">
    <source>
        <dbReference type="SAM" id="SignalP"/>
    </source>
</evidence>
<dbReference type="PANTHER" id="PTHR40469">
    <property type="entry name" value="SECRETED GLYCOSYL HYDROLASE"/>
    <property type="match status" value="1"/>
</dbReference>
<feature type="domain" description="ThuA-like" evidence="2">
    <location>
        <begin position="136"/>
        <end position="360"/>
    </location>
</feature>
<accession>A0ABV9F472</accession>
<keyword evidence="1" id="KW-0732">Signal</keyword>
<feature type="chain" id="PRO_5046280603" evidence="1">
    <location>
        <begin position="23"/>
        <end position="374"/>
    </location>
</feature>
<gene>
    <name evidence="3" type="ORF">ACFO3E_12675</name>
</gene>